<dbReference type="PANTHER" id="PTHR12804:SF0">
    <property type="entry name" value="SIGNAL PEPTIDASE COMPLEX SUBUNIT 3"/>
    <property type="match status" value="1"/>
</dbReference>
<keyword evidence="6" id="KW-1133">Transmembrane helix</keyword>
<evidence type="ECO:0000256" key="6">
    <source>
        <dbReference type="ARBA" id="ARBA00022989"/>
    </source>
</evidence>
<dbReference type="InterPro" id="IPR007653">
    <property type="entry name" value="SPC3"/>
</dbReference>
<reference evidence="9" key="1">
    <citation type="submission" date="2020-11" db="EMBL/GenBank/DDBJ databases">
        <title>Chlorella ohadii genome sequencing and assembly.</title>
        <authorList>
            <person name="Murik O."/>
            <person name="Treves H."/>
            <person name="Kedem I."/>
            <person name="Shotland Y."/>
            <person name="Kaplan A."/>
        </authorList>
    </citation>
    <scope>NUCLEOTIDE SEQUENCE</scope>
    <source>
        <strain evidence="9">1</strain>
    </source>
</reference>
<dbReference type="EMBL" id="JADXDR010000068">
    <property type="protein sequence ID" value="KAI7840972.1"/>
    <property type="molecule type" value="Genomic_DNA"/>
</dbReference>
<evidence type="ECO:0000256" key="5">
    <source>
        <dbReference type="ARBA" id="ARBA00022968"/>
    </source>
</evidence>
<keyword evidence="7" id="KW-0472">Membrane</keyword>
<keyword evidence="4" id="KW-0256">Endoplasmic reticulum</keyword>
<organism evidence="9 10">
    <name type="scientific">Chlorella ohadii</name>
    <dbReference type="NCBI Taxonomy" id="2649997"/>
    <lineage>
        <taxon>Eukaryota</taxon>
        <taxon>Viridiplantae</taxon>
        <taxon>Chlorophyta</taxon>
        <taxon>core chlorophytes</taxon>
        <taxon>Trebouxiophyceae</taxon>
        <taxon>Chlorellales</taxon>
        <taxon>Chlorellaceae</taxon>
        <taxon>Chlorella clade</taxon>
        <taxon>Chlorella</taxon>
    </lineage>
</organism>
<evidence type="ECO:0000256" key="1">
    <source>
        <dbReference type="ARBA" id="ARBA00004648"/>
    </source>
</evidence>
<comment type="similarity">
    <text evidence="2">Belongs to the SPCS3 family.</text>
</comment>
<keyword evidence="5" id="KW-0735">Signal-anchor</keyword>
<keyword evidence="3" id="KW-0812">Transmembrane</keyword>
<dbReference type="GO" id="GO:0045047">
    <property type="term" value="P:protein targeting to ER"/>
    <property type="evidence" value="ECO:0007669"/>
    <property type="project" value="TreeGrafter"/>
</dbReference>
<dbReference type="Pfam" id="PF04573">
    <property type="entry name" value="SPC22"/>
    <property type="match status" value="1"/>
</dbReference>
<dbReference type="GO" id="GO:0005787">
    <property type="term" value="C:signal peptidase complex"/>
    <property type="evidence" value="ECO:0007669"/>
    <property type="project" value="InterPro"/>
</dbReference>
<sequence length="211" mass="23847">MTHSWVSRANALATYAGTVLAVVCLAVTATDYFHRATPAVHCDFVGTEGLQKEFGHDRGYIVLNLTADLRSEFSWNTKQLFVYVNVEFATRKNAHNNMVMWSAIIEDKNEAVLRLPTLRPQYPYAITDQGFNLRDREFNVTVAYNVMPRVGALYTRHHKFTGFRFPGEYQAPALGRVRRPGSDVIEEVPASREEAEVAAYLEGLEQEEAEA</sequence>
<proteinExistence type="inferred from homology"/>
<accession>A0AAD5DNR0</accession>
<evidence type="ECO:0000256" key="8">
    <source>
        <dbReference type="ARBA" id="ARBA00029556"/>
    </source>
</evidence>
<comment type="caution">
    <text evidence="9">The sequence shown here is derived from an EMBL/GenBank/DDBJ whole genome shotgun (WGS) entry which is preliminary data.</text>
</comment>
<dbReference type="PANTHER" id="PTHR12804">
    <property type="entry name" value="MICROSOMAL SIGNAL PEPTIDASE 23 KD SUBUNIT SPC22/23"/>
    <property type="match status" value="1"/>
</dbReference>
<evidence type="ECO:0000256" key="2">
    <source>
        <dbReference type="ARBA" id="ARBA00009289"/>
    </source>
</evidence>
<name>A0AAD5DNR0_9CHLO</name>
<evidence type="ECO:0000256" key="4">
    <source>
        <dbReference type="ARBA" id="ARBA00022824"/>
    </source>
</evidence>
<evidence type="ECO:0000256" key="7">
    <source>
        <dbReference type="ARBA" id="ARBA00023136"/>
    </source>
</evidence>
<dbReference type="Proteomes" id="UP001205105">
    <property type="component" value="Unassembled WGS sequence"/>
</dbReference>
<gene>
    <name evidence="9" type="ORF">COHA_005201</name>
</gene>
<comment type="subcellular location">
    <subcellularLocation>
        <location evidence="1">Endoplasmic reticulum membrane</location>
        <topology evidence="1">Single-pass type II membrane protein</topology>
    </subcellularLocation>
</comment>
<keyword evidence="10" id="KW-1185">Reference proteome</keyword>
<protein>
    <recommendedName>
        <fullName evidence="8">Signal peptidase complex subunit 3</fullName>
    </recommendedName>
</protein>
<dbReference type="GO" id="GO:0006465">
    <property type="term" value="P:signal peptide processing"/>
    <property type="evidence" value="ECO:0007669"/>
    <property type="project" value="InterPro"/>
</dbReference>
<evidence type="ECO:0000256" key="3">
    <source>
        <dbReference type="ARBA" id="ARBA00022692"/>
    </source>
</evidence>
<dbReference type="AlphaFoldDB" id="A0AAD5DNR0"/>
<evidence type="ECO:0000313" key="9">
    <source>
        <dbReference type="EMBL" id="KAI7840972.1"/>
    </source>
</evidence>
<evidence type="ECO:0000313" key="10">
    <source>
        <dbReference type="Proteomes" id="UP001205105"/>
    </source>
</evidence>